<gene>
    <name evidence="3" type="ORF">CWE15_00245</name>
</gene>
<evidence type="ECO:0000313" key="4">
    <source>
        <dbReference type="Proteomes" id="UP000286976"/>
    </source>
</evidence>
<dbReference type="Pfam" id="PF01396">
    <property type="entry name" value="Zn_ribbon_Top1"/>
    <property type="match status" value="3"/>
</dbReference>
<dbReference type="AlphaFoldDB" id="A0A432X8F5"/>
<organism evidence="3 4">
    <name type="scientific">Aliidiomarina taiwanensis</name>
    <dbReference type="NCBI Taxonomy" id="946228"/>
    <lineage>
        <taxon>Bacteria</taxon>
        <taxon>Pseudomonadati</taxon>
        <taxon>Pseudomonadota</taxon>
        <taxon>Gammaproteobacteria</taxon>
        <taxon>Alteromonadales</taxon>
        <taxon>Idiomarinaceae</taxon>
        <taxon>Aliidiomarina</taxon>
    </lineage>
</organism>
<dbReference type="SUPFAM" id="SSF57783">
    <property type="entry name" value="Zinc beta-ribbon"/>
    <property type="match status" value="3"/>
</dbReference>
<accession>A0A432X8F5</accession>
<feature type="domain" description="DNA topoisomerase type IA zn finger" evidence="2">
    <location>
        <begin position="19"/>
        <end position="54"/>
    </location>
</feature>
<dbReference type="PANTHER" id="PTHR42785:SF1">
    <property type="entry name" value="DNA TOPOISOMERASE"/>
    <property type="match status" value="1"/>
</dbReference>
<dbReference type="EMBL" id="PIPQ01000001">
    <property type="protein sequence ID" value="RUO43668.1"/>
    <property type="molecule type" value="Genomic_DNA"/>
</dbReference>
<dbReference type="Proteomes" id="UP000286976">
    <property type="component" value="Unassembled WGS sequence"/>
</dbReference>
<evidence type="ECO:0000259" key="2">
    <source>
        <dbReference type="Pfam" id="PF01396"/>
    </source>
</evidence>
<dbReference type="RefSeq" id="WP_126756062.1">
    <property type="nucleotide sequence ID" value="NZ_PIPQ01000001.1"/>
</dbReference>
<dbReference type="OrthoDB" id="6412825at2"/>
<sequence>MSDNKLFSSASRTPAEHAEPCPKCGAQLRMRHMGKHSFWGCEAYPNCDYTRSVHEQSDFEPQALPGQYCPECQSDLLLKKGRYGFFVGCSGFPTCHYMLDPNAPAEAQAPLCPDCKKGTLVLRTSRYGKSFYGCDAYPRCRYSVNEPPVAETCPKCQWGILVEYRQSGRLTLRCPQKECGYRSEPL</sequence>
<dbReference type="GO" id="GO:0006265">
    <property type="term" value="P:DNA topological change"/>
    <property type="evidence" value="ECO:0007669"/>
    <property type="project" value="InterPro"/>
</dbReference>
<dbReference type="InterPro" id="IPR013498">
    <property type="entry name" value="Topo_IA_Znf"/>
</dbReference>
<name>A0A432X8F5_9GAMM</name>
<comment type="caution">
    <text evidence="3">The sequence shown here is derived from an EMBL/GenBank/DDBJ whole genome shotgun (WGS) entry which is preliminary data.</text>
</comment>
<proteinExistence type="predicted"/>
<evidence type="ECO:0000256" key="1">
    <source>
        <dbReference type="SAM" id="MobiDB-lite"/>
    </source>
</evidence>
<feature type="compositionally biased region" description="Polar residues" evidence="1">
    <location>
        <begin position="1"/>
        <end position="12"/>
    </location>
</feature>
<dbReference type="GO" id="GO:0005694">
    <property type="term" value="C:chromosome"/>
    <property type="evidence" value="ECO:0007669"/>
    <property type="project" value="InterPro"/>
</dbReference>
<feature type="domain" description="DNA topoisomerase type IA zn finger" evidence="2">
    <location>
        <begin position="112"/>
        <end position="148"/>
    </location>
</feature>
<dbReference type="GO" id="GO:0003677">
    <property type="term" value="F:DNA binding"/>
    <property type="evidence" value="ECO:0007669"/>
    <property type="project" value="InterPro"/>
</dbReference>
<feature type="region of interest" description="Disordered" evidence="1">
    <location>
        <begin position="1"/>
        <end position="20"/>
    </location>
</feature>
<feature type="domain" description="DNA topoisomerase type IA zn finger" evidence="2">
    <location>
        <begin position="67"/>
        <end position="99"/>
    </location>
</feature>
<keyword evidence="4" id="KW-1185">Reference proteome</keyword>
<evidence type="ECO:0000313" key="3">
    <source>
        <dbReference type="EMBL" id="RUO43668.1"/>
    </source>
</evidence>
<protein>
    <recommendedName>
        <fullName evidence="2">DNA topoisomerase type IA zn finger domain-containing protein</fullName>
    </recommendedName>
</protein>
<dbReference type="InterPro" id="IPR000380">
    <property type="entry name" value="Topo_IA"/>
</dbReference>
<dbReference type="Gene3D" id="3.30.65.10">
    <property type="entry name" value="Bacterial Topoisomerase I, domain 1"/>
    <property type="match status" value="3"/>
</dbReference>
<reference evidence="3 4" key="1">
    <citation type="journal article" date="2011" name="Front. Microbiol.">
        <title>Genomic signatures of strain selection and enhancement in Bacillus atrophaeus var. globigii, a historical biowarfare simulant.</title>
        <authorList>
            <person name="Gibbons H.S."/>
            <person name="Broomall S.M."/>
            <person name="McNew L.A."/>
            <person name="Daligault H."/>
            <person name="Chapman C."/>
            <person name="Bruce D."/>
            <person name="Karavis M."/>
            <person name="Krepps M."/>
            <person name="McGregor P.A."/>
            <person name="Hong C."/>
            <person name="Park K.H."/>
            <person name="Akmal A."/>
            <person name="Feldman A."/>
            <person name="Lin J.S."/>
            <person name="Chang W.E."/>
            <person name="Higgs B.W."/>
            <person name="Demirev P."/>
            <person name="Lindquist J."/>
            <person name="Liem A."/>
            <person name="Fochler E."/>
            <person name="Read T.D."/>
            <person name="Tapia R."/>
            <person name="Johnson S."/>
            <person name="Bishop-Lilly K.A."/>
            <person name="Detter C."/>
            <person name="Han C."/>
            <person name="Sozhamannan S."/>
            <person name="Rosenzweig C.N."/>
            <person name="Skowronski E.W."/>
        </authorList>
    </citation>
    <scope>NUCLEOTIDE SEQUENCE [LARGE SCALE GENOMIC DNA]</scope>
    <source>
        <strain evidence="3 4">AIT1</strain>
    </source>
</reference>
<dbReference type="GO" id="GO:0003917">
    <property type="term" value="F:DNA topoisomerase type I (single strand cut, ATP-independent) activity"/>
    <property type="evidence" value="ECO:0007669"/>
    <property type="project" value="InterPro"/>
</dbReference>
<dbReference type="PANTHER" id="PTHR42785">
    <property type="entry name" value="DNA TOPOISOMERASE, TYPE IA, CORE"/>
    <property type="match status" value="1"/>
</dbReference>